<comment type="caution">
    <text evidence="2">The sequence shown here is derived from an EMBL/GenBank/DDBJ whole genome shotgun (WGS) entry which is preliminary data.</text>
</comment>
<name>A0A396RYP8_9PSED</name>
<evidence type="ECO:0000313" key="2">
    <source>
        <dbReference type="EMBL" id="RHW21386.1"/>
    </source>
</evidence>
<dbReference type="AlphaFoldDB" id="A0A396RYP8"/>
<reference evidence="2 3" key="1">
    <citation type="submission" date="2018-06" db="EMBL/GenBank/DDBJ databases">
        <title>Pseudomonas jilinensis sp. nov., isolated from the production water of Jilin Oilfield in China.</title>
        <authorList>
            <person name="Wang J."/>
        </authorList>
    </citation>
    <scope>NUCLEOTIDE SEQUENCE [LARGE SCALE GENOMIC DNA]</scope>
    <source>
        <strain evidence="2 3">JS15-10A1</strain>
    </source>
</reference>
<sequence>MRTITSLESVGGDDVMMSDEVLKTTQEICAKLQISRQTLWRLQKSHPTMPGLYMVGRTARWSERELMEWLGNGVKH</sequence>
<keyword evidence="3" id="KW-1185">Reference proteome</keyword>
<organism evidence="2 3">
    <name type="scientific">Pseudomonas jilinensis</name>
    <dbReference type="NCBI Taxonomy" id="2078689"/>
    <lineage>
        <taxon>Bacteria</taxon>
        <taxon>Pseudomonadati</taxon>
        <taxon>Pseudomonadota</taxon>
        <taxon>Gammaproteobacteria</taxon>
        <taxon>Pseudomonadales</taxon>
        <taxon>Pseudomonadaceae</taxon>
        <taxon>Pseudomonas</taxon>
    </lineage>
</organism>
<accession>A0A396RYP8</accession>
<evidence type="ECO:0000313" key="3">
    <source>
        <dbReference type="Proteomes" id="UP000265745"/>
    </source>
</evidence>
<gene>
    <name evidence="2" type="ORF">C2846_09730</name>
</gene>
<dbReference type="InterPro" id="IPR041657">
    <property type="entry name" value="HTH_17"/>
</dbReference>
<proteinExistence type="predicted"/>
<dbReference type="EMBL" id="QJSA01000007">
    <property type="protein sequence ID" value="RHW21386.1"/>
    <property type="molecule type" value="Genomic_DNA"/>
</dbReference>
<evidence type="ECO:0000259" key="1">
    <source>
        <dbReference type="Pfam" id="PF12728"/>
    </source>
</evidence>
<dbReference type="Pfam" id="PF12728">
    <property type="entry name" value="HTH_17"/>
    <property type="match status" value="1"/>
</dbReference>
<dbReference type="Proteomes" id="UP000265745">
    <property type="component" value="Unassembled WGS sequence"/>
</dbReference>
<protein>
    <recommendedName>
        <fullName evidence="1">Helix-turn-helix domain-containing protein</fullName>
    </recommendedName>
</protein>
<feature type="domain" description="Helix-turn-helix" evidence="1">
    <location>
        <begin position="24"/>
        <end position="70"/>
    </location>
</feature>